<comment type="pathway">
    <text evidence="5">Nucleotide-sugar biosynthesis; CMP-3-deoxy-D-manno-octulosonate biosynthesis; CMP-3-deoxy-D-manno-octulosonate from 3-deoxy-D-manno-octulosonate and CTP: step 1/1.</text>
</comment>
<dbReference type="InterPro" id="IPR029044">
    <property type="entry name" value="Nucleotide-diphossugar_trans"/>
</dbReference>
<dbReference type="NCBIfam" id="TIGR00466">
    <property type="entry name" value="kdsB"/>
    <property type="match status" value="1"/>
</dbReference>
<dbReference type="GO" id="GO:0016020">
    <property type="term" value="C:membrane"/>
    <property type="evidence" value="ECO:0007669"/>
    <property type="project" value="UniProtKB-SubCell"/>
</dbReference>
<dbReference type="NCBIfam" id="NF009905">
    <property type="entry name" value="PRK13368.1"/>
    <property type="match status" value="1"/>
</dbReference>
<dbReference type="FunFam" id="3.90.550.10:FF:000011">
    <property type="entry name" value="3-deoxy-manno-octulosonate cytidylyltransferase"/>
    <property type="match status" value="1"/>
</dbReference>
<dbReference type="HOGENOM" id="CLU_065038_1_0_6"/>
<dbReference type="Gene3D" id="3.90.550.10">
    <property type="entry name" value="Spore Coat Polysaccharide Biosynthesis Protein SpsA, Chain A"/>
    <property type="match status" value="1"/>
</dbReference>
<evidence type="ECO:0000256" key="2">
    <source>
        <dbReference type="ARBA" id="ARBA00022679"/>
    </source>
</evidence>
<keyword evidence="5" id="KW-0963">Cytoplasm</keyword>
<dbReference type="PANTHER" id="PTHR42866">
    <property type="entry name" value="3-DEOXY-MANNO-OCTULOSONATE CYTIDYLYLTRANSFERASE"/>
    <property type="match status" value="1"/>
</dbReference>
<accession>A0A0B3VRA7</accession>
<evidence type="ECO:0000256" key="4">
    <source>
        <dbReference type="ARBA" id="ARBA00022985"/>
    </source>
</evidence>
<dbReference type="PANTHER" id="PTHR42866:SF2">
    <property type="entry name" value="3-DEOXY-MANNO-OCTULOSONATE CYTIDYLYLTRANSFERASE, MITOCHONDRIAL"/>
    <property type="match status" value="1"/>
</dbReference>
<reference evidence="6" key="1">
    <citation type="submission" date="2019-08" db="EMBL/GenBank/DDBJ databases">
        <authorList>
            <person name="Busch A."/>
        </authorList>
    </citation>
    <scope>NUCLEOTIDE SEQUENCE</scope>
    <source>
        <strain evidence="6">15T0085</strain>
    </source>
</reference>
<dbReference type="InterPro" id="IPR004528">
    <property type="entry name" value="KdsB"/>
</dbReference>
<sequence length="250" mass="28228">MANIHIVIPARLKSTRLPNKMLADIAGKPMIQRVYEQVTKSKFDSIIIATDSQKIKDIAESFGAKVVLTRDDHQSGTDRIAEAVTKLGFADEDIVVNVQGDEPLIPIENIEQAAQLLIDKSEAVVSTLCEKITDVEDIYNPNNVKVVFDKNNYALYFSRASIPFERGFSEKEQINISEFFRHIGIYAYRVAFLKHYAELTVSPIEKYEALEQLRVLYNGYKIAIEQSAKSTPAGVDTLQDLEKVRKLFNV</sequence>
<dbReference type="Pfam" id="PF02348">
    <property type="entry name" value="CTP_transf_3"/>
    <property type="match status" value="1"/>
</dbReference>
<dbReference type="UniPathway" id="UPA00358">
    <property type="reaction ID" value="UER00476"/>
</dbReference>
<protein>
    <recommendedName>
        <fullName evidence="5">3-deoxy-manno-octulosonate cytidylyltransferase</fullName>
        <ecNumber evidence="5">2.7.7.38</ecNumber>
    </recommendedName>
    <alternativeName>
        <fullName evidence="5">CMP-2-keto-3-deoxyoctulosonic acid synthase</fullName>
        <shortName evidence="5">CKS</shortName>
        <shortName evidence="5">CMP-KDO synthase</shortName>
    </alternativeName>
</protein>
<name>A0A0B3VRA7_FRATU</name>
<dbReference type="KEGG" id="ftc:DA46_1359"/>
<dbReference type="GO" id="GO:0009103">
    <property type="term" value="P:lipopolysaccharide biosynthetic process"/>
    <property type="evidence" value="ECO:0007669"/>
    <property type="project" value="UniProtKB-UniRule"/>
</dbReference>
<dbReference type="KEGG" id="ftv:CH67_1789"/>
<evidence type="ECO:0000256" key="3">
    <source>
        <dbReference type="ARBA" id="ARBA00022695"/>
    </source>
</evidence>
<dbReference type="SMR" id="A0A0B3VRA7"/>
<dbReference type="eggNOG" id="COG1212">
    <property type="taxonomic scope" value="Bacteria"/>
</dbReference>
<proteinExistence type="inferred from homology"/>
<dbReference type="KEGG" id="ftz:CH68_1519"/>
<evidence type="ECO:0000313" key="6">
    <source>
        <dbReference type="EMBL" id="NDS68819.1"/>
    </source>
</evidence>
<keyword evidence="3 5" id="KW-0548">Nucleotidyltransferase</keyword>
<dbReference type="EMBL" id="JAAGJP010000051">
    <property type="protein sequence ID" value="NDS68819.1"/>
    <property type="molecule type" value="Genomic_DNA"/>
</dbReference>
<comment type="catalytic activity">
    <reaction evidence="5">
        <text>3-deoxy-alpha-D-manno-oct-2-ulosonate + CTP = CMP-3-deoxy-beta-D-manno-octulosonate + diphosphate</text>
        <dbReference type="Rhea" id="RHEA:23448"/>
        <dbReference type="ChEBI" id="CHEBI:33019"/>
        <dbReference type="ChEBI" id="CHEBI:37563"/>
        <dbReference type="ChEBI" id="CHEBI:85986"/>
        <dbReference type="ChEBI" id="CHEBI:85987"/>
        <dbReference type="EC" id="2.7.7.38"/>
    </reaction>
</comment>
<evidence type="ECO:0000256" key="1">
    <source>
        <dbReference type="ARBA" id="ARBA00004370"/>
    </source>
</evidence>
<evidence type="ECO:0000256" key="5">
    <source>
        <dbReference type="HAMAP-Rule" id="MF_00057"/>
    </source>
</evidence>
<dbReference type="AlphaFoldDB" id="A0A0B3VRA7"/>
<dbReference type="GO" id="GO:0008690">
    <property type="term" value="F:3-deoxy-manno-octulosonate cytidylyltransferase activity"/>
    <property type="evidence" value="ECO:0007669"/>
    <property type="project" value="UniProtKB-UniRule"/>
</dbReference>
<dbReference type="HAMAP" id="MF_00057">
    <property type="entry name" value="KdsB"/>
    <property type="match status" value="1"/>
</dbReference>
<keyword evidence="4 5" id="KW-0448">Lipopolysaccharide biosynthesis</keyword>
<dbReference type="GO" id="GO:0033468">
    <property type="term" value="P:CMP-keto-3-deoxy-D-manno-octulosonic acid biosynthetic process"/>
    <property type="evidence" value="ECO:0007669"/>
    <property type="project" value="UniProtKB-UniRule"/>
</dbReference>
<dbReference type="InterPro" id="IPR003329">
    <property type="entry name" value="Cytidylyl_trans"/>
</dbReference>
<comment type="similarity">
    <text evidence="5">Belongs to the KdsB family.</text>
</comment>
<dbReference type="CDD" id="cd02517">
    <property type="entry name" value="CMP-KDO-Synthetase"/>
    <property type="match status" value="1"/>
</dbReference>
<gene>
    <name evidence="5 6" type="primary">kdsB</name>
    <name evidence="6" type="ORF">FWI86_07340</name>
</gene>
<dbReference type="RefSeq" id="WP_003025579.1">
    <property type="nucleotide sequence ID" value="NZ_CP009693.1"/>
</dbReference>
<keyword evidence="2 5" id="KW-0808">Transferase</keyword>
<dbReference type="OMA" id="FMATCAK"/>
<comment type="subcellular location">
    <subcellularLocation>
        <location evidence="5">Cytoplasm</location>
    </subcellularLocation>
    <subcellularLocation>
        <location evidence="1">Membrane</location>
    </subcellularLocation>
</comment>
<dbReference type="GO" id="GO:0005829">
    <property type="term" value="C:cytosol"/>
    <property type="evidence" value="ECO:0007669"/>
    <property type="project" value="TreeGrafter"/>
</dbReference>
<dbReference type="SUPFAM" id="SSF53448">
    <property type="entry name" value="Nucleotide-diphospho-sugar transferases"/>
    <property type="match status" value="1"/>
</dbReference>
<dbReference type="NCBIfam" id="NF003950">
    <property type="entry name" value="PRK05450.1-3"/>
    <property type="match status" value="1"/>
</dbReference>
<comment type="function">
    <text evidence="5">Activates KDO (a required 8-carbon sugar) for incorporation into bacterial lipopolysaccharide in Gram-negative bacteria.</text>
</comment>
<dbReference type="EC" id="2.7.7.38" evidence="5"/>
<comment type="caution">
    <text evidence="6">The sequence shown here is derived from an EMBL/GenBank/DDBJ whole genome shotgun (WGS) entry which is preliminary data.</text>
</comment>
<organism evidence="6">
    <name type="scientific">Francisella tularensis subsp. holarctica</name>
    <dbReference type="NCBI Taxonomy" id="119857"/>
    <lineage>
        <taxon>Bacteria</taxon>
        <taxon>Pseudomonadati</taxon>
        <taxon>Pseudomonadota</taxon>
        <taxon>Gammaproteobacteria</taxon>
        <taxon>Thiotrichales</taxon>
        <taxon>Francisellaceae</taxon>
        <taxon>Francisella</taxon>
    </lineage>
</organism>
<reference evidence="6" key="2">
    <citation type="submission" date="2020-02" db="EMBL/GenBank/DDBJ databases">
        <title>Using affinity propagation clustering for identifying bacterial clades and subclades with whole-genome sequences of Francisella tularensis.</title>
        <authorList>
            <person name="Homeier-Bachmann T."/>
            <person name="Abdel-Glil M.Y."/>
            <person name="Hackbart A."/>
            <person name="Hotzel H."/>
            <person name="Tomaso H."/>
        </authorList>
    </citation>
    <scope>NUCLEOTIDE SEQUENCE</scope>
    <source>
        <strain evidence="6">15T0085</strain>
    </source>
</reference>
<dbReference type="NCBIfam" id="NF003952">
    <property type="entry name" value="PRK05450.1-5"/>
    <property type="match status" value="1"/>
</dbReference>